<proteinExistence type="predicted"/>
<keyword evidence="1" id="KW-1015">Disulfide bond</keyword>
<evidence type="ECO:0000259" key="3">
    <source>
        <dbReference type="PROSITE" id="PS50015"/>
    </source>
</evidence>
<name>A0AAV5TK29_9BILA</name>
<dbReference type="SMART" id="SM00741">
    <property type="entry name" value="SapB"/>
    <property type="match status" value="1"/>
</dbReference>
<accession>A0AAV5TK29</accession>
<organism evidence="4 5">
    <name type="scientific">Pristionchus entomophagus</name>
    <dbReference type="NCBI Taxonomy" id="358040"/>
    <lineage>
        <taxon>Eukaryota</taxon>
        <taxon>Metazoa</taxon>
        <taxon>Ecdysozoa</taxon>
        <taxon>Nematoda</taxon>
        <taxon>Chromadorea</taxon>
        <taxon>Rhabditida</taxon>
        <taxon>Rhabditina</taxon>
        <taxon>Diplogasteromorpha</taxon>
        <taxon>Diplogasteroidea</taxon>
        <taxon>Neodiplogasteridae</taxon>
        <taxon>Pristionchus</taxon>
    </lineage>
</organism>
<dbReference type="Proteomes" id="UP001432027">
    <property type="component" value="Unassembled WGS sequence"/>
</dbReference>
<evidence type="ECO:0000256" key="1">
    <source>
        <dbReference type="ARBA" id="ARBA00023157"/>
    </source>
</evidence>
<gene>
    <name evidence="4" type="ORF">PENTCL1PPCAC_16806</name>
</gene>
<evidence type="ECO:0000313" key="5">
    <source>
        <dbReference type="Proteomes" id="UP001432027"/>
    </source>
</evidence>
<evidence type="ECO:0000256" key="2">
    <source>
        <dbReference type="SAM" id="SignalP"/>
    </source>
</evidence>
<dbReference type="SUPFAM" id="SSF47862">
    <property type="entry name" value="Saposin"/>
    <property type="match status" value="1"/>
</dbReference>
<dbReference type="AlphaFoldDB" id="A0AAV5TK29"/>
<keyword evidence="2" id="KW-0732">Signal</keyword>
<protein>
    <recommendedName>
        <fullName evidence="3">Saposin B-type domain-containing protein</fullName>
    </recommendedName>
</protein>
<dbReference type="InterPro" id="IPR008139">
    <property type="entry name" value="SaposinB_dom"/>
</dbReference>
<dbReference type="InterPro" id="IPR011001">
    <property type="entry name" value="Saposin-like"/>
</dbReference>
<feature type="non-terminal residue" evidence="4">
    <location>
        <position position="1"/>
    </location>
</feature>
<dbReference type="Gene3D" id="1.10.225.10">
    <property type="entry name" value="Saposin-like"/>
    <property type="match status" value="1"/>
</dbReference>
<feature type="chain" id="PRO_5043966526" description="Saposin B-type domain-containing protein" evidence="2">
    <location>
        <begin position="24"/>
        <end position="153"/>
    </location>
</feature>
<feature type="signal peptide" evidence="2">
    <location>
        <begin position="1"/>
        <end position="23"/>
    </location>
</feature>
<sequence length="153" mass="17073">QSLPFFSMQSAVLLLALMAAASATAILRHPIQETEHKQVVEHLTKEVKQQHKLPKGWYVPFYYDTFVNTGKADVLDGMFCKICKDIVDDLENLGEETAMDYLEPLIVDLCSGLPFANLQKDCVNFFNGISQDLIDLLNNNAGGEQACELMTLC</sequence>
<dbReference type="EMBL" id="BTSX01000004">
    <property type="protein sequence ID" value="GMS94631.1"/>
    <property type="molecule type" value="Genomic_DNA"/>
</dbReference>
<evidence type="ECO:0000313" key="4">
    <source>
        <dbReference type="EMBL" id="GMS94631.1"/>
    </source>
</evidence>
<keyword evidence="5" id="KW-1185">Reference proteome</keyword>
<comment type="caution">
    <text evidence="4">The sequence shown here is derived from an EMBL/GenBank/DDBJ whole genome shotgun (WGS) entry which is preliminary data.</text>
</comment>
<reference evidence="4" key="1">
    <citation type="submission" date="2023-10" db="EMBL/GenBank/DDBJ databases">
        <title>Genome assembly of Pristionchus species.</title>
        <authorList>
            <person name="Yoshida K."/>
            <person name="Sommer R.J."/>
        </authorList>
    </citation>
    <scope>NUCLEOTIDE SEQUENCE</scope>
    <source>
        <strain evidence="4">RS0144</strain>
    </source>
</reference>
<dbReference type="PROSITE" id="PS50015">
    <property type="entry name" value="SAP_B"/>
    <property type="match status" value="1"/>
</dbReference>
<feature type="domain" description="Saposin B-type" evidence="3">
    <location>
        <begin position="76"/>
        <end position="153"/>
    </location>
</feature>